<sequence length="466" mass="52478">MVGLGQVDLKTLLSDEEIVGQLHDAGRTRDYSQEYTVTETASGRLRVKGGNKAVEFDRYHELDPSLLIFLGLYGGDGDKTGSVGFGQKSIDIMEHAYDEMVEFFGHEFDVTYHITEDSLFFESDEMQAELEAMDHDGEPLEKKKQYLIDEVWEMLEDRGMHVDSVTATVSDVKGARKAGQSSREDLIDLRGSKPFLPIILKLIEGVTATLSDDLQSYPSDDPWLEWNDNPSDLSAYEINIPDYVENAETCQYYTGSGKLRQYKIEKNYDGVTTLRKPYGQTFDVHSVAEIGPHFLYIAGLYMAEGGTPKEVLVSFYEEPSDTSLSIEFVSTENEELEILIDGFNSVCEDFDDFLNYWKVKIGSQYMYETGNAAEKIGAPVLRSGTKGQGKSRSFEVAEGIKKWGIKTFPALGEIEQFFSHIELTGAGIPRWHIAFSSSPAVLFFALMNDLAFYPERVEHYEVSKDE</sequence>
<evidence type="ECO:0000313" key="1">
    <source>
        <dbReference type="EMBL" id="MFC3477939.1"/>
    </source>
</evidence>
<dbReference type="GeneID" id="69119068"/>
<evidence type="ECO:0000313" key="2">
    <source>
        <dbReference type="Proteomes" id="UP001595660"/>
    </source>
</evidence>
<accession>A0ABD5NG26</accession>
<organism evidence="1 2">
    <name type="scientific">Halobacterium litoreum</name>
    <dbReference type="NCBI Taxonomy" id="2039234"/>
    <lineage>
        <taxon>Archaea</taxon>
        <taxon>Methanobacteriati</taxon>
        <taxon>Methanobacteriota</taxon>
        <taxon>Stenosarchaea group</taxon>
        <taxon>Halobacteria</taxon>
        <taxon>Halobacteriales</taxon>
        <taxon>Halobacteriaceae</taxon>
        <taxon>Halobacterium</taxon>
    </lineage>
</organism>
<proteinExistence type="predicted"/>
<protein>
    <submittedName>
        <fullName evidence="1">Uncharacterized protein</fullName>
    </submittedName>
</protein>
<name>A0ABD5NG26_9EURY</name>
<dbReference type="EMBL" id="JBHRWN010000002">
    <property type="protein sequence ID" value="MFC3477939.1"/>
    <property type="molecule type" value="Genomic_DNA"/>
</dbReference>
<keyword evidence="2" id="KW-1185">Reference proteome</keyword>
<reference evidence="1 2" key="1">
    <citation type="journal article" date="2019" name="Int. J. Syst. Evol. Microbiol.">
        <title>The Global Catalogue of Microorganisms (GCM) 10K type strain sequencing project: providing services to taxonomists for standard genome sequencing and annotation.</title>
        <authorList>
            <consortium name="The Broad Institute Genomics Platform"/>
            <consortium name="The Broad Institute Genome Sequencing Center for Infectious Disease"/>
            <person name="Wu L."/>
            <person name="Ma J."/>
        </authorList>
    </citation>
    <scope>NUCLEOTIDE SEQUENCE [LARGE SCALE GENOMIC DNA]</scope>
    <source>
        <strain evidence="1 2">CGMCC 1.12562</strain>
    </source>
</reference>
<dbReference type="Proteomes" id="UP001595660">
    <property type="component" value="Unassembled WGS sequence"/>
</dbReference>
<gene>
    <name evidence="1" type="ORF">ACFOKC_09385</name>
</gene>
<comment type="caution">
    <text evidence="1">The sequence shown here is derived from an EMBL/GenBank/DDBJ whole genome shotgun (WGS) entry which is preliminary data.</text>
</comment>
<dbReference type="AlphaFoldDB" id="A0ABD5NG26"/>
<dbReference type="RefSeq" id="WP_232570942.1">
    <property type="nucleotide sequence ID" value="NZ_CP089466.1"/>
</dbReference>